<organism evidence="7 8">
    <name type="scientific">Gottfriedia solisilvae</name>
    <dbReference type="NCBI Taxonomy" id="1516104"/>
    <lineage>
        <taxon>Bacteria</taxon>
        <taxon>Bacillati</taxon>
        <taxon>Bacillota</taxon>
        <taxon>Bacilli</taxon>
        <taxon>Bacillales</taxon>
        <taxon>Bacillaceae</taxon>
        <taxon>Gottfriedia</taxon>
    </lineage>
</organism>
<comment type="similarity">
    <text evidence="1">Belongs to the SCO1/2 family.</text>
</comment>
<dbReference type="PROSITE" id="PS51257">
    <property type="entry name" value="PROKAR_LIPOPROTEIN"/>
    <property type="match status" value="1"/>
</dbReference>
<evidence type="ECO:0000256" key="3">
    <source>
        <dbReference type="PIRSR" id="PIRSR603782-1"/>
    </source>
</evidence>
<dbReference type="AlphaFoldDB" id="A0A8J3ADU0"/>
<evidence type="ECO:0000256" key="2">
    <source>
        <dbReference type="ARBA" id="ARBA00023008"/>
    </source>
</evidence>
<evidence type="ECO:0000256" key="1">
    <source>
        <dbReference type="ARBA" id="ARBA00010996"/>
    </source>
</evidence>
<keyword evidence="5" id="KW-0732">Signal</keyword>
<dbReference type="PANTHER" id="PTHR12151">
    <property type="entry name" value="ELECTRON TRANSPORT PROTIN SCO1/SENC FAMILY MEMBER"/>
    <property type="match status" value="1"/>
</dbReference>
<evidence type="ECO:0000313" key="7">
    <source>
        <dbReference type="EMBL" id="GGI12477.1"/>
    </source>
</evidence>
<dbReference type="PROSITE" id="PS51352">
    <property type="entry name" value="THIOREDOXIN_2"/>
    <property type="match status" value="1"/>
</dbReference>
<feature type="signal peptide" evidence="5">
    <location>
        <begin position="1"/>
        <end position="19"/>
    </location>
</feature>
<reference evidence="8" key="1">
    <citation type="journal article" date="2019" name="Int. J. Syst. Evol. Microbiol.">
        <title>The Global Catalogue of Microorganisms (GCM) 10K type strain sequencing project: providing services to taxonomists for standard genome sequencing and annotation.</title>
        <authorList>
            <consortium name="The Broad Institute Genomics Platform"/>
            <consortium name="The Broad Institute Genome Sequencing Center for Infectious Disease"/>
            <person name="Wu L."/>
            <person name="Ma J."/>
        </authorList>
    </citation>
    <scope>NUCLEOTIDE SEQUENCE [LARGE SCALE GENOMIC DNA]</scope>
    <source>
        <strain evidence="8">CGMCC 1.14993</strain>
    </source>
</reference>
<dbReference type="SUPFAM" id="SSF52833">
    <property type="entry name" value="Thioredoxin-like"/>
    <property type="match status" value="1"/>
</dbReference>
<feature type="binding site" evidence="3">
    <location>
        <position position="156"/>
    </location>
    <ligand>
        <name>Cu cation</name>
        <dbReference type="ChEBI" id="CHEBI:23378"/>
    </ligand>
</feature>
<feature type="domain" description="Thioredoxin" evidence="6">
    <location>
        <begin position="28"/>
        <end position="193"/>
    </location>
</feature>
<accession>A0A8J3ADU0</accession>
<keyword evidence="2 3" id="KW-0186">Copper</keyword>
<dbReference type="Proteomes" id="UP000626244">
    <property type="component" value="Unassembled WGS sequence"/>
</dbReference>
<evidence type="ECO:0000259" key="6">
    <source>
        <dbReference type="PROSITE" id="PS51352"/>
    </source>
</evidence>
<dbReference type="InterPro" id="IPR003782">
    <property type="entry name" value="SCO1/SenC"/>
</dbReference>
<dbReference type="CDD" id="cd02968">
    <property type="entry name" value="SCO"/>
    <property type="match status" value="1"/>
</dbReference>
<evidence type="ECO:0000256" key="4">
    <source>
        <dbReference type="PIRSR" id="PIRSR603782-2"/>
    </source>
</evidence>
<dbReference type="Pfam" id="PF02630">
    <property type="entry name" value="SCO1-SenC"/>
    <property type="match status" value="1"/>
</dbReference>
<sequence length="193" mass="21757">MKKYLVTMPLFLVLCLAFLSGCGNKIENPLNWDLEKFTYTNQEGKSFGTEDLKGKVWVSNMIFTSCETVCPPMTANMAKLQSKAAEKNLDVDFVSFSIDPEVDSPEALKTYSEKFNADLSSWHFLTGYSQADIESFASENFKTIVKKPENNSQVIHGTKFYLIDQKGKIVKEYSGVSNVPFDDILSDIEKLTK</sequence>
<keyword evidence="7" id="KW-0449">Lipoprotein</keyword>
<keyword evidence="3" id="KW-0479">Metal-binding</keyword>
<keyword evidence="4" id="KW-1015">Disulfide bond</keyword>
<evidence type="ECO:0000313" key="8">
    <source>
        <dbReference type="Proteomes" id="UP000626244"/>
    </source>
</evidence>
<feature type="chain" id="PRO_5035289830" evidence="5">
    <location>
        <begin position="20"/>
        <end position="193"/>
    </location>
</feature>
<comment type="caution">
    <text evidence="7">The sequence shown here is derived from an EMBL/GenBank/DDBJ whole genome shotgun (WGS) entry which is preliminary data.</text>
</comment>
<dbReference type="Gene3D" id="3.40.30.10">
    <property type="entry name" value="Glutaredoxin"/>
    <property type="match status" value="1"/>
</dbReference>
<gene>
    <name evidence="7" type="ORF">GCM10007380_13110</name>
</gene>
<keyword evidence="8" id="KW-1185">Reference proteome</keyword>
<dbReference type="GO" id="GO:0046872">
    <property type="term" value="F:metal ion binding"/>
    <property type="evidence" value="ECO:0007669"/>
    <property type="project" value="UniProtKB-KW"/>
</dbReference>
<proteinExistence type="inferred from homology"/>
<dbReference type="InterPro" id="IPR036249">
    <property type="entry name" value="Thioredoxin-like_sf"/>
</dbReference>
<name>A0A8J3ADU0_9BACI</name>
<dbReference type="InterPro" id="IPR013766">
    <property type="entry name" value="Thioredoxin_domain"/>
</dbReference>
<dbReference type="EMBL" id="BMHB01000001">
    <property type="protein sequence ID" value="GGI12477.1"/>
    <property type="molecule type" value="Genomic_DNA"/>
</dbReference>
<feature type="binding site" evidence="3">
    <location>
        <position position="66"/>
    </location>
    <ligand>
        <name>Cu cation</name>
        <dbReference type="ChEBI" id="CHEBI:23378"/>
    </ligand>
</feature>
<protein>
    <submittedName>
        <fullName evidence="7">Lipoprotein</fullName>
    </submittedName>
</protein>
<feature type="binding site" evidence="3">
    <location>
        <position position="70"/>
    </location>
    <ligand>
        <name>Cu cation</name>
        <dbReference type="ChEBI" id="CHEBI:23378"/>
    </ligand>
</feature>
<dbReference type="OrthoDB" id="9811998at2"/>
<dbReference type="PANTHER" id="PTHR12151:SF25">
    <property type="entry name" value="LINALOOL DEHYDRATASE_ISOMERASE DOMAIN-CONTAINING PROTEIN"/>
    <property type="match status" value="1"/>
</dbReference>
<feature type="disulfide bond" description="Redox-active" evidence="4">
    <location>
        <begin position="66"/>
        <end position="70"/>
    </location>
</feature>
<evidence type="ECO:0000256" key="5">
    <source>
        <dbReference type="SAM" id="SignalP"/>
    </source>
</evidence>
<dbReference type="RefSeq" id="WP_087999512.1">
    <property type="nucleotide sequence ID" value="NZ_BMHB01000001.1"/>
</dbReference>